<dbReference type="InterPro" id="IPR002932">
    <property type="entry name" value="Glu_synthdom"/>
</dbReference>
<dbReference type="Proteomes" id="UP000320184">
    <property type="component" value="Unassembled WGS sequence"/>
</dbReference>
<keyword evidence="4" id="KW-0408">Iron</keyword>
<evidence type="ECO:0000259" key="8">
    <source>
        <dbReference type="PROSITE" id="PS51379"/>
    </source>
</evidence>
<keyword evidence="5" id="KW-0411">Iron-sulfur</keyword>
<protein>
    <recommendedName>
        <fullName evidence="2">glutamate synthase (NADPH)</fullName>
        <ecNumber evidence="2">1.4.1.13</ecNumber>
    </recommendedName>
</protein>
<dbReference type="GO" id="GO:0046872">
    <property type="term" value="F:metal ion binding"/>
    <property type="evidence" value="ECO:0007669"/>
    <property type="project" value="UniProtKB-KW"/>
</dbReference>
<dbReference type="InterPro" id="IPR029055">
    <property type="entry name" value="Ntn_hydrolases_N"/>
</dbReference>
<evidence type="ECO:0000256" key="2">
    <source>
        <dbReference type="ARBA" id="ARBA00012079"/>
    </source>
</evidence>
<dbReference type="Gene3D" id="2.160.20.60">
    <property type="entry name" value="Glutamate synthase, alpha subunit, C-terminal domain"/>
    <property type="match status" value="1"/>
</dbReference>
<name>A0A538SI42_UNCEI</name>
<feature type="domain" description="4Fe-4S ferredoxin-type" evidence="8">
    <location>
        <begin position="1021"/>
        <end position="1041"/>
    </location>
</feature>
<comment type="similarity">
    <text evidence="1">Belongs to the glutamate synthase family.</text>
</comment>
<evidence type="ECO:0000256" key="6">
    <source>
        <dbReference type="ARBA" id="ARBA00048151"/>
    </source>
</evidence>
<sequence>MSIGIETLRDELVSGRTGSGAAADGARDCLTFRDRLGDWEDLLTLVVDPESPRVHDRTRRMLSYLLERAGIDEREFWKLGRGRRGRLFLSRYSRVSRDIPRLEITSFDLDKVLKERFRHEPLTLGAAWHYGFWRSYFSHAAITHPANDGLREEFSTAWDIARKHPAVLFRTASGTRQIPIRAIRLDLPMIVGPLPYTDGVTMERAYLQAIAAADPAADLHTRSLVVVEARRYLEHSSSLAPHLPDLMVRLDPEHAALAARGGAVAEALRSAFLGARIVELEWSPSLEEDASALLAINPELLLSVFLRHGGGGRNGGEGEDPGFWRALEAATRLDGVAMIHCHAGPLKSYRLTPRVDAFLKACLLRARVQLVSAGGDTDTQASAATVYESVLLGANGGAMTHLAGLALLPELIDVYHGTDPAPVVASLAGRDPAELREQALSTLTCWQHSILDFLSCMGIDDVQKTSGNTMAITITEDWVREVDSLATPEFGKLNAELNARRTRAEPVPGGVREKFKVSALLGELKPDLPLVHAARILAHRNANYHLENTNRNLGADFLEVIYRMASGQMPGADDFFIEGDMGELSLDRVGLRLSRAAVERSLARLARDPAMLDYISLAVPRGFMRPGAVPSGAGVRIFASRPGGSPLLTFTADARGGFEVELEPGHPLEQALEGEEPLWLVARDGDGGERQVELTAHGHGGHGLTLLRASRDGAVTVRRTPRGGAGPTGKDGRGGITLSGFGFREPIWQGPVSHASISLGAASEDFLVARIEGNAGLAMTSSGEGGPIRLSSDEAMKWESMQAASGHFGIHAADLRRVRDVEIKINQGAKPGKGGRLSGAKVTSTVSKARNIPVGTDALSPDPKHDIYSIEDMPAEVWLWLLYHNHCGIKITGSNYTKYVAAGMWSNFVVDYLLVDSGLGGSGNYHADSSHVGWPDIFRTMLHTHHALVGEKVALPGDSEAGPGELRPIRDLNGAPFGAGGGTRLFASGGLRGELDMIKVLIAGADGLVEASIGKAVAFGCNQCGNCHLDCPRGGITTKPELTLQNDRHLMRQRCRNWTALNMVKLAVLIDALNLESGALDPSGRVVTPERLIDDIRKLRGRTDLLVMPRHEPVQDRIDGAPGAVSPAAAAGDLAPVPAIDHDSCRVGSLAVTEPVTVHAIWESACRSFNGGNNRGGGIDFAGFAPAPVRERTCVIINTIGPDRVDTMREMLGHFSGCHFYDVSGAEIPLAEARGRLERFRVPVRPRYKGEEGWRLAELRENPGDYYLFFVALDPVVLERYGASLIASPHWLQRRTKYGDLPEEALRAALADAAAGRTIGSTAGGGDGRLGAGTGPDELADRLEELVADVREEYFTALAHLLDSRYYRTHGPAGGATAPPGKYATKRRGFVVSMGEDLGAIKISGWTHVIPEYFDFDRFWADYPGSLPAATGSPSGVEVTVRGRTFVTPALHAHVWGMHHRYPTNSPAIDAEGRGNPAGAHPFKAYNVLLMHNGEQVGVDSTSPFLNEFGFVHADPSMGEGHDAYHGDSAFERKALTDTEYAAYLVDFTRRVLGLGTEDASQIISPITGLDLEAMDEKRRERFKLLMTNYVQLTPTGPYKFTIVESRRGRRSAGGAVSGRRVGFRENMDIKFLRPHEIAVTADTSEGGVSAAANGSEAKIADIMLRTLHAQGILGDAAADLRFNMRPGGNPGRREYGGVVEAFTVPGSGALQVVNRFGEPVAVDRAGIKVDLAVPLERALEAADPGWKSLVEERLGQLGRVLAGAAESQSRLFGPDDLLPAPANELIEATLERARSLSFADYRFLTEHALPGFARGGDASRAASLRILTELRKRLAFVDLGGKALSSMEYLTDGGRGAPGLETQGAAEHEVTESGPTGPPGADRRGPPEGGVYRTLDEVPLLHEILASPPSGTGRFGRLTLETRDDLAAPRDPARDVLVIDFAGFKGESFLLDSASRILTEAVRLGWRHIVGYGFVGGPRYAGTNLAGPDGGSARGVVIELYGREFGDFIGALLEGAEIWLYGQGQSHLGMKADSGYLFVLQDTLNTCMYAAHGATINVWDSGSRFAAAGQNKVLMADGKTPAPGFKSIHFGSPNEYAFEYLMSGGENSLHVVMGFQKPDARGQLALKSKPYSGKFLMSGAAAGRVFVFDPKVKLEPAQYRGNVLSAITPEEWAKELGPFIARESRRRGVPVRVEGEHITVRLEGEWRRWRYDEAFAKLIPIKVAKASQEKGVVPPALVQIVAE</sequence>
<dbReference type="EC" id="1.4.1.13" evidence="2"/>
<comment type="catalytic activity">
    <reaction evidence="6">
        <text>2 L-glutamate + NADP(+) = L-glutamine + 2-oxoglutarate + NADPH + H(+)</text>
        <dbReference type="Rhea" id="RHEA:15501"/>
        <dbReference type="ChEBI" id="CHEBI:15378"/>
        <dbReference type="ChEBI" id="CHEBI:16810"/>
        <dbReference type="ChEBI" id="CHEBI:29985"/>
        <dbReference type="ChEBI" id="CHEBI:57783"/>
        <dbReference type="ChEBI" id="CHEBI:58349"/>
        <dbReference type="ChEBI" id="CHEBI:58359"/>
        <dbReference type="EC" id="1.4.1.13"/>
    </reaction>
</comment>
<dbReference type="InterPro" id="IPR036485">
    <property type="entry name" value="Glu_synth_asu_C_sf"/>
</dbReference>
<dbReference type="GO" id="GO:0051536">
    <property type="term" value="F:iron-sulfur cluster binding"/>
    <property type="evidence" value="ECO:0007669"/>
    <property type="project" value="UniProtKB-KW"/>
</dbReference>
<dbReference type="GO" id="GO:0004355">
    <property type="term" value="F:glutamate synthase (NADPH) activity"/>
    <property type="evidence" value="ECO:0007669"/>
    <property type="project" value="UniProtKB-EC"/>
</dbReference>
<dbReference type="InterPro" id="IPR013785">
    <property type="entry name" value="Aldolase_TIM"/>
</dbReference>
<evidence type="ECO:0000313" key="10">
    <source>
        <dbReference type="Proteomes" id="UP000320184"/>
    </source>
</evidence>
<keyword evidence="3" id="KW-0479">Metal-binding</keyword>
<gene>
    <name evidence="9" type="ORF">E6K73_06835</name>
</gene>
<dbReference type="EMBL" id="VBOT01000083">
    <property type="protein sequence ID" value="TMQ51044.1"/>
    <property type="molecule type" value="Genomic_DNA"/>
</dbReference>
<dbReference type="SUPFAM" id="SSF69336">
    <property type="entry name" value="Alpha subunit of glutamate synthase, C-terminal domain"/>
    <property type="match status" value="1"/>
</dbReference>
<dbReference type="InterPro" id="IPR017896">
    <property type="entry name" value="4Fe4S_Fe-S-bd"/>
</dbReference>
<evidence type="ECO:0000256" key="3">
    <source>
        <dbReference type="ARBA" id="ARBA00022723"/>
    </source>
</evidence>
<dbReference type="Gene3D" id="3.20.20.70">
    <property type="entry name" value="Aldolase class I"/>
    <property type="match status" value="1"/>
</dbReference>
<dbReference type="Pfam" id="PF01645">
    <property type="entry name" value="Glu_synthase"/>
    <property type="match status" value="2"/>
</dbReference>
<evidence type="ECO:0000313" key="9">
    <source>
        <dbReference type="EMBL" id="TMQ51044.1"/>
    </source>
</evidence>
<dbReference type="PROSITE" id="PS51379">
    <property type="entry name" value="4FE4S_FER_2"/>
    <property type="match status" value="1"/>
</dbReference>
<dbReference type="PROSITE" id="PS00198">
    <property type="entry name" value="4FE4S_FER_1"/>
    <property type="match status" value="1"/>
</dbReference>
<dbReference type="GO" id="GO:0006537">
    <property type="term" value="P:glutamate biosynthetic process"/>
    <property type="evidence" value="ECO:0007669"/>
    <property type="project" value="InterPro"/>
</dbReference>
<organism evidence="9 10">
    <name type="scientific">Eiseniibacteriota bacterium</name>
    <dbReference type="NCBI Taxonomy" id="2212470"/>
    <lineage>
        <taxon>Bacteria</taxon>
        <taxon>Candidatus Eiseniibacteriota</taxon>
    </lineage>
</organism>
<dbReference type="SUPFAM" id="SSF51395">
    <property type="entry name" value="FMN-linked oxidoreductases"/>
    <property type="match status" value="1"/>
</dbReference>
<dbReference type="PANTHER" id="PTHR43819">
    <property type="entry name" value="ARCHAEAL-TYPE GLUTAMATE SYNTHASE [NADPH]"/>
    <property type="match status" value="1"/>
</dbReference>
<evidence type="ECO:0000256" key="7">
    <source>
        <dbReference type="SAM" id="MobiDB-lite"/>
    </source>
</evidence>
<feature type="region of interest" description="Disordered" evidence="7">
    <location>
        <begin position="1855"/>
        <end position="1890"/>
    </location>
</feature>
<dbReference type="SUPFAM" id="SSF56235">
    <property type="entry name" value="N-terminal nucleophile aminohydrolases (Ntn hydrolases)"/>
    <property type="match status" value="1"/>
</dbReference>
<evidence type="ECO:0000256" key="1">
    <source>
        <dbReference type="ARBA" id="ARBA00009716"/>
    </source>
</evidence>
<dbReference type="PANTHER" id="PTHR43819:SF1">
    <property type="entry name" value="ARCHAEAL-TYPE GLUTAMATE SYNTHASE [NADPH]"/>
    <property type="match status" value="1"/>
</dbReference>
<evidence type="ECO:0000256" key="5">
    <source>
        <dbReference type="ARBA" id="ARBA00023014"/>
    </source>
</evidence>
<comment type="caution">
    <text evidence="9">The sequence shown here is derived from an EMBL/GenBank/DDBJ whole genome shotgun (WGS) entry which is preliminary data.</text>
</comment>
<dbReference type="InterPro" id="IPR017900">
    <property type="entry name" value="4Fe4S_Fe_S_CS"/>
</dbReference>
<proteinExistence type="inferred from homology"/>
<accession>A0A538SI42</accession>
<evidence type="ECO:0000256" key="4">
    <source>
        <dbReference type="ARBA" id="ARBA00023004"/>
    </source>
</evidence>
<reference evidence="9 10" key="1">
    <citation type="journal article" date="2019" name="Nat. Microbiol.">
        <title>Mediterranean grassland soil C-N compound turnover is dependent on rainfall and depth, and is mediated by genomically divergent microorganisms.</title>
        <authorList>
            <person name="Diamond S."/>
            <person name="Andeer P.F."/>
            <person name="Li Z."/>
            <person name="Crits-Christoph A."/>
            <person name="Burstein D."/>
            <person name="Anantharaman K."/>
            <person name="Lane K.R."/>
            <person name="Thomas B.C."/>
            <person name="Pan C."/>
            <person name="Northen T.R."/>
            <person name="Banfield J.F."/>
        </authorList>
    </citation>
    <scope>NUCLEOTIDE SEQUENCE [LARGE SCALE GENOMIC DNA]</scope>
    <source>
        <strain evidence="9">WS_3</strain>
    </source>
</reference>